<dbReference type="Pfam" id="PF01826">
    <property type="entry name" value="TIL"/>
    <property type="match status" value="2"/>
</dbReference>
<reference evidence="4" key="1">
    <citation type="journal article" date="2022" name="bioRxiv">
        <title>Sequencing and chromosome-scale assembly of the giantPleurodeles waltlgenome.</title>
        <authorList>
            <person name="Brown T."/>
            <person name="Elewa A."/>
            <person name="Iarovenko S."/>
            <person name="Subramanian E."/>
            <person name="Araus A.J."/>
            <person name="Petzold A."/>
            <person name="Susuki M."/>
            <person name="Suzuki K.-i.T."/>
            <person name="Hayashi T."/>
            <person name="Toyoda A."/>
            <person name="Oliveira C."/>
            <person name="Osipova E."/>
            <person name="Leigh N.D."/>
            <person name="Simon A."/>
            <person name="Yun M.H."/>
        </authorList>
    </citation>
    <scope>NUCLEOTIDE SEQUENCE</scope>
    <source>
        <strain evidence="4">20211129_DDA</strain>
        <tissue evidence="4">Liver</tissue>
    </source>
</reference>
<gene>
    <name evidence="4" type="ORF">NDU88_010451</name>
</gene>
<dbReference type="InterPro" id="IPR051368">
    <property type="entry name" value="SerProtInhib-TIL_Domain"/>
</dbReference>
<dbReference type="PANTHER" id="PTHR23259:SF70">
    <property type="entry name" value="ACCESSORY GLAND PROTEIN ACP62F-RELATED"/>
    <property type="match status" value="1"/>
</dbReference>
<dbReference type="CDD" id="cd19941">
    <property type="entry name" value="TIL"/>
    <property type="match status" value="2"/>
</dbReference>
<dbReference type="Proteomes" id="UP001066276">
    <property type="component" value="Chromosome 7"/>
</dbReference>
<dbReference type="SUPFAM" id="SSF57567">
    <property type="entry name" value="Serine protease inhibitors"/>
    <property type="match status" value="2"/>
</dbReference>
<proteinExistence type="predicted"/>
<evidence type="ECO:0000259" key="3">
    <source>
        <dbReference type="Pfam" id="PF01826"/>
    </source>
</evidence>
<feature type="domain" description="TIL" evidence="3">
    <location>
        <begin position="93"/>
        <end position="150"/>
    </location>
</feature>
<keyword evidence="5" id="KW-1185">Reference proteome</keyword>
<protein>
    <recommendedName>
        <fullName evidence="3">TIL domain-containing protein</fullName>
    </recommendedName>
</protein>
<keyword evidence="1" id="KW-0646">Protease inhibitor</keyword>
<organism evidence="4 5">
    <name type="scientific">Pleurodeles waltl</name>
    <name type="common">Iberian ribbed newt</name>
    <dbReference type="NCBI Taxonomy" id="8319"/>
    <lineage>
        <taxon>Eukaryota</taxon>
        <taxon>Metazoa</taxon>
        <taxon>Chordata</taxon>
        <taxon>Craniata</taxon>
        <taxon>Vertebrata</taxon>
        <taxon>Euteleostomi</taxon>
        <taxon>Amphibia</taxon>
        <taxon>Batrachia</taxon>
        <taxon>Caudata</taxon>
        <taxon>Salamandroidea</taxon>
        <taxon>Salamandridae</taxon>
        <taxon>Pleurodelinae</taxon>
        <taxon>Pleurodeles</taxon>
    </lineage>
</organism>
<dbReference type="InterPro" id="IPR036084">
    <property type="entry name" value="Ser_inhib-like_sf"/>
</dbReference>
<sequence>MLQKRVSKTRKFGCKMFRPVTYYFDIKESRWSVGIRQKRGAAQSVHNIRREKQGEDNMKLPSSYLQLPMLGLLLIFVNPLLADSTTKGTAKVCPPNSQYGCMRTCRRNCDELNVITPTPCTLICKFGCECIPGYIFRSSNSKECVKYEECPVKCPRNMHYEPCVKSDPATCANPDVKPVGERPCDPWCVCNKGFVYRSDTDRTCVPINECPKRDN</sequence>
<keyword evidence="2" id="KW-1015">Disulfide bond</keyword>
<evidence type="ECO:0000256" key="1">
    <source>
        <dbReference type="ARBA" id="ARBA00022690"/>
    </source>
</evidence>
<dbReference type="Gene3D" id="2.10.25.10">
    <property type="entry name" value="Laminin"/>
    <property type="match status" value="2"/>
</dbReference>
<accession>A0AAV7PYE0</accession>
<evidence type="ECO:0000256" key="2">
    <source>
        <dbReference type="ARBA" id="ARBA00023157"/>
    </source>
</evidence>
<dbReference type="AlphaFoldDB" id="A0AAV7PYE0"/>
<name>A0AAV7PYE0_PLEWA</name>
<dbReference type="PANTHER" id="PTHR23259">
    <property type="entry name" value="RIDDLE"/>
    <property type="match status" value="1"/>
</dbReference>
<evidence type="ECO:0000313" key="4">
    <source>
        <dbReference type="EMBL" id="KAJ1132122.1"/>
    </source>
</evidence>
<dbReference type="GO" id="GO:0030414">
    <property type="term" value="F:peptidase inhibitor activity"/>
    <property type="evidence" value="ECO:0007669"/>
    <property type="project" value="UniProtKB-KW"/>
</dbReference>
<dbReference type="EMBL" id="JANPWB010000011">
    <property type="protein sequence ID" value="KAJ1132122.1"/>
    <property type="molecule type" value="Genomic_DNA"/>
</dbReference>
<comment type="caution">
    <text evidence="4">The sequence shown here is derived from an EMBL/GenBank/DDBJ whole genome shotgun (WGS) entry which is preliminary data.</text>
</comment>
<feature type="domain" description="TIL" evidence="3">
    <location>
        <begin position="154"/>
        <end position="210"/>
    </location>
</feature>
<evidence type="ECO:0000313" key="5">
    <source>
        <dbReference type="Proteomes" id="UP001066276"/>
    </source>
</evidence>
<dbReference type="InterPro" id="IPR002919">
    <property type="entry name" value="TIL_dom"/>
</dbReference>